<dbReference type="PANTHER" id="PTHR42844:SF1">
    <property type="entry name" value="DIHYDRONEOPTERIN ALDOLASE 1-RELATED"/>
    <property type="match status" value="1"/>
</dbReference>
<dbReference type="GO" id="GO:0046654">
    <property type="term" value="P:tetrahydrofolate biosynthetic process"/>
    <property type="evidence" value="ECO:0007669"/>
    <property type="project" value="UniProtKB-UniRule"/>
</dbReference>
<dbReference type="GO" id="GO:0016853">
    <property type="term" value="F:isomerase activity"/>
    <property type="evidence" value="ECO:0007669"/>
    <property type="project" value="UniProtKB-KW"/>
</dbReference>
<comment type="pathway">
    <text evidence="3 8">Cofactor biosynthesis; tetrahydrofolate biosynthesis; 2-amino-4-hydroxy-6-hydroxymethyl-7,8-dihydropteridine diphosphate from 7,8-dihydroneopterin triphosphate: step 3/4.</text>
</comment>
<comment type="catalytic activity">
    <reaction evidence="1">
        <text>7,8-dihydroneopterin = 7,8-dihydromonapterin</text>
        <dbReference type="Rhea" id="RHEA:45328"/>
        <dbReference type="ChEBI" id="CHEBI:17001"/>
        <dbReference type="ChEBI" id="CHEBI:71175"/>
        <dbReference type="EC" id="5.1.99.8"/>
    </reaction>
</comment>
<evidence type="ECO:0000256" key="6">
    <source>
        <dbReference type="ARBA" id="ARBA00023235"/>
    </source>
</evidence>
<dbReference type="EMBL" id="FXAM01000001">
    <property type="protein sequence ID" value="SMF96845.1"/>
    <property type="molecule type" value="Genomic_DNA"/>
</dbReference>
<dbReference type="STRING" id="1760988.SAMN02949497_4259"/>
<dbReference type="GO" id="GO:0005737">
    <property type="term" value="C:cytoplasm"/>
    <property type="evidence" value="ECO:0007669"/>
    <property type="project" value="TreeGrafter"/>
</dbReference>
<dbReference type="FunFam" id="3.30.1130.10:FF:000002">
    <property type="entry name" value="7,8-dihydroneopterin aldolase"/>
    <property type="match status" value="1"/>
</dbReference>
<keyword evidence="6" id="KW-0413">Isomerase</keyword>
<evidence type="ECO:0000313" key="11">
    <source>
        <dbReference type="Proteomes" id="UP000192923"/>
    </source>
</evidence>
<dbReference type="CDD" id="cd00534">
    <property type="entry name" value="DHNA_DHNTPE"/>
    <property type="match status" value="1"/>
</dbReference>
<protein>
    <recommendedName>
        <fullName evidence="8">7,8-dihydroneopterin aldolase</fullName>
        <ecNumber evidence="8">4.1.2.25</ecNumber>
    </recommendedName>
</protein>
<organism evidence="10 11">
    <name type="scientific">Methylomagnum ishizawai</name>
    <dbReference type="NCBI Taxonomy" id="1760988"/>
    <lineage>
        <taxon>Bacteria</taxon>
        <taxon>Pseudomonadati</taxon>
        <taxon>Pseudomonadota</taxon>
        <taxon>Gammaproteobacteria</taxon>
        <taxon>Methylococcales</taxon>
        <taxon>Methylococcaceae</taxon>
        <taxon>Methylomagnum</taxon>
    </lineage>
</organism>
<dbReference type="EC" id="4.1.2.25" evidence="8"/>
<comment type="similarity">
    <text evidence="4 8">Belongs to the DHNA family.</text>
</comment>
<dbReference type="InterPro" id="IPR043133">
    <property type="entry name" value="GTP-CH-I_C/QueF"/>
</dbReference>
<proteinExistence type="inferred from homology"/>
<evidence type="ECO:0000256" key="1">
    <source>
        <dbReference type="ARBA" id="ARBA00000693"/>
    </source>
</evidence>
<dbReference type="UniPathway" id="UPA00077">
    <property type="reaction ID" value="UER00154"/>
</dbReference>
<name>A0A1Y6DB26_9GAMM</name>
<dbReference type="SMART" id="SM00905">
    <property type="entry name" value="FolB"/>
    <property type="match status" value="1"/>
</dbReference>
<dbReference type="GO" id="GO:0004150">
    <property type="term" value="F:dihydroneopterin aldolase activity"/>
    <property type="evidence" value="ECO:0007669"/>
    <property type="project" value="UniProtKB-UniRule"/>
</dbReference>
<evidence type="ECO:0000256" key="3">
    <source>
        <dbReference type="ARBA" id="ARBA00005013"/>
    </source>
</evidence>
<comment type="catalytic activity">
    <reaction evidence="2 8">
        <text>7,8-dihydroneopterin = 6-hydroxymethyl-7,8-dihydropterin + glycolaldehyde</text>
        <dbReference type="Rhea" id="RHEA:10540"/>
        <dbReference type="ChEBI" id="CHEBI:17001"/>
        <dbReference type="ChEBI" id="CHEBI:17071"/>
        <dbReference type="ChEBI" id="CHEBI:44841"/>
        <dbReference type="EC" id="4.1.2.25"/>
    </reaction>
</comment>
<sequence>MDIIFLRGLRIETVIGLYDWERKTKQAVILDLEMATDIRPAAASDDIAHTVDYKAVSRRLISFVETSGCLLVETLAERIAGIVIEEFGVPWLRLTLNKRGAIQGCDVGLVIERGHKPGHA</sequence>
<gene>
    <name evidence="10" type="ORF">SAMN02949497_4259</name>
</gene>
<evidence type="ECO:0000256" key="7">
    <source>
        <dbReference type="ARBA" id="ARBA00023239"/>
    </source>
</evidence>
<dbReference type="NCBIfam" id="TIGR00526">
    <property type="entry name" value="folB_dom"/>
    <property type="match status" value="1"/>
</dbReference>
<dbReference type="OrthoDB" id="9810587at2"/>
<dbReference type="NCBIfam" id="TIGR00525">
    <property type="entry name" value="folB"/>
    <property type="match status" value="1"/>
</dbReference>
<dbReference type="SUPFAM" id="SSF55620">
    <property type="entry name" value="Tetrahydrobiopterin biosynthesis enzymes-like"/>
    <property type="match status" value="1"/>
</dbReference>
<keyword evidence="7 8" id="KW-0456">Lyase</keyword>
<dbReference type="Gene3D" id="3.30.1130.10">
    <property type="match status" value="1"/>
</dbReference>
<evidence type="ECO:0000256" key="5">
    <source>
        <dbReference type="ARBA" id="ARBA00022909"/>
    </source>
</evidence>
<reference evidence="10 11" key="1">
    <citation type="submission" date="2016-12" db="EMBL/GenBank/DDBJ databases">
        <authorList>
            <person name="Song W.-J."/>
            <person name="Kurnit D.M."/>
        </authorList>
    </citation>
    <scope>NUCLEOTIDE SEQUENCE [LARGE SCALE GENOMIC DNA]</scope>
    <source>
        <strain evidence="10 11">175</strain>
    </source>
</reference>
<dbReference type="InterPro" id="IPR006157">
    <property type="entry name" value="FolB_dom"/>
</dbReference>
<comment type="function">
    <text evidence="8">Catalyzes the conversion of 7,8-dihydroneopterin to 6-hydroxymethyl-7,8-dihydropterin.</text>
</comment>
<keyword evidence="11" id="KW-1185">Reference proteome</keyword>
<evidence type="ECO:0000256" key="2">
    <source>
        <dbReference type="ARBA" id="ARBA00001353"/>
    </source>
</evidence>
<dbReference type="RefSeq" id="WP_085215698.1">
    <property type="nucleotide sequence ID" value="NZ_FXAM01000001.1"/>
</dbReference>
<keyword evidence="5 8" id="KW-0289">Folate biosynthesis</keyword>
<dbReference type="Pfam" id="PF02152">
    <property type="entry name" value="FolB"/>
    <property type="match status" value="1"/>
</dbReference>
<dbReference type="InterPro" id="IPR006156">
    <property type="entry name" value="Dihydroneopterin_aldolase"/>
</dbReference>
<evidence type="ECO:0000313" key="10">
    <source>
        <dbReference type="EMBL" id="SMF96845.1"/>
    </source>
</evidence>
<dbReference type="PANTHER" id="PTHR42844">
    <property type="entry name" value="DIHYDRONEOPTERIN ALDOLASE 1-RELATED"/>
    <property type="match status" value="1"/>
</dbReference>
<dbReference type="Proteomes" id="UP000192923">
    <property type="component" value="Unassembled WGS sequence"/>
</dbReference>
<dbReference type="AlphaFoldDB" id="A0A1Y6DB26"/>
<dbReference type="GO" id="GO:0046656">
    <property type="term" value="P:folic acid biosynthetic process"/>
    <property type="evidence" value="ECO:0007669"/>
    <property type="project" value="UniProtKB-UniRule"/>
</dbReference>
<evidence type="ECO:0000256" key="4">
    <source>
        <dbReference type="ARBA" id="ARBA00005708"/>
    </source>
</evidence>
<feature type="domain" description="Dihydroneopterin aldolase/epimerase" evidence="9">
    <location>
        <begin position="4"/>
        <end position="113"/>
    </location>
</feature>
<accession>A0A1Y6DB26</accession>
<evidence type="ECO:0000256" key="8">
    <source>
        <dbReference type="RuleBase" id="RU362079"/>
    </source>
</evidence>
<evidence type="ECO:0000259" key="9">
    <source>
        <dbReference type="SMART" id="SM00905"/>
    </source>
</evidence>